<feature type="compositionally biased region" description="Basic residues" evidence="1">
    <location>
        <begin position="14"/>
        <end position="24"/>
    </location>
</feature>
<evidence type="ECO:0000313" key="3">
    <source>
        <dbReference type="Proteomes" id="UP000230423"/>
    </source>
</evidence>
<reference evidence="2 3" key="1">
    <citation type="submission" date="2015-09" db="EMBL/GenBank/DDBJ databases">
        <title>Draft genome of the parasitic nematode Teladorsagia circumcincta isolate WARC Sus (inbred).</title>
        <authorList>
            <person name="Mitreva M."/>
        </authorList>
    </citation>
    <scope>NUCLEOTIDE SEQUENCE [LARGE SCALE GENOMIC DNA]</scope>
    <source>
        <strain evidence="2 3">S</strain>
    </source>
</reference>
<organism evidence="2 3">
    <name type="scientific">Teladorsagia circumcincta</name>
    <name type="common">Brown stomach worm</name>
    <name type="synonym">Ostertagia circumcincta</name>
    <dbReference type="NCBI Taxonomy" id="45464"/>
    <lineage>
        <taxon>Eukaryota</taxon>
        <taxon>Metazoa</taxon>
        <taxon>Ecdysozoa</taxon>
        <taxon>Nematoda</taxon>
        <taxon>Chromadorea</taxon>
        <taxon>Rhabditida</taxon>
        <taxon>Rhabditina</taxon>
        <taxon>Rhabditomorpha</taxon>
        <taxon>Strongyloidea</taxon>
        <taxon>Trichostrongylidae</taxon>
        <taxon>Teladorsagia</taxon>
    </lineage>
</organism>
<dbReference type="AlphaFoldDB" id="A0A2G9UDM7"/>
<evidence type="ECO:0000256" key="1">
    <source>
        <dbReference type="SAM" id="MobiDB-lite"/>
    </source>
</evidence>
<gene>
    <name evidence="2" type="ORF">TELCIR_09891</name>
</gene>
<feature type="region of interest" description="Disordered" evidence="1">
    <location>
        <begin position="1"/>
        <end position="48"/>
    </location>
</feature>
<name>A0A2G9UDM7_TELCI</name>
<protein>
    <submittedName>
        <fullName evidence="2">Uncharacterized protein</fullName>
    </submittedName>
</protein>
<dbReference type="EMBL" id="KZ347151">
    <property type="protein sequence ID" value="PIO68326.1"/>
    <property type="molecule type" value="Genomic_DNA"/>
</dbReference>
<sequence length="48" mass="5756">MGQRYESGDEEPTRRRKNRSRSGSRSRTLEGGENTYNTMPRRSQRRHM</sequence>
<accession>A0A2G9UDM7</accession>
<keyword evidence="3" id="KW-1185">Reference proteome</keyword>
<evidence type="ECO:0000313" key="2">
    <source>
        <dbReference type="EMBL" id="PIO68326.1"/>
    </source>
</evidence>
<proteinExistence type="predicted"/>
<dbReference type="Proteomes" id="UP000230423">
    <property type="component" value="Unassembled WGS sequence"/>
</dbReference>